<dbReference type="GeneID" id="106164293"/>
<dbReference type="KEGG" id="lak:106164293"/>
<protein>
    <submittedName>
        <fullName evidence="3">Uncharacterized protein LOC106164293</fullName>
    </submittedName>
</protein>
<evidence type="ECO:0000256" key="1">
    <source>
        <dbReference type="SAM" id="MobiDB-lite"/>
    </source>
</evidence>
<dbReference type="RefSeq" id="XP_013397622.1">
    <property type="nucleotide sequence ID" value="XM_013542168.1"/>
</dbReference>
<organism evidence="2 3">
    <name type="scientific">Lingula anatina</name>
    <name type="common">Brachiopod</name>
    <name type="synonym">Lingula unguis</name>
    <dbReference type="NCBI Taxonomy" id="7574"/>
    <lineage>
        <taxon>Eukaryota</taxon>
        <taxon>Metazoa</taxon>
        <taxon>Spiralia</taxon>
        <taxon>Lophotrochozoa</taxon>
        <taxon>Brachiopoda</taxon>
        <taxon>Linguliformea</taxon>
        <taxon>Lingulata</taxon>
        <taxon>Lingulida</taxon>
        <taxon>Linguloidea</taxon>
        <taxon>Lingulidae</taxon>
        <taxon>Lingula</taxon>
    </lineage>
</organism>
<accession>A0A1S3IHD3</accession>
<feature type="region of interest" description="Disordered" evidence="1">
    <location>
        <begin position="1"/>
        <end position="34"/>
    </location>
</feature>
<feature type="compositionally biased region" description="Basic and acidic residues" evidence="1">
    <location>
        <begin position="23"/>
        <end position="34"/>
    </location>
</feature>
<dbReference type="AlphaFoldDB" id="A0A1S3IHD3"/>
<proteinExistence type="predicted"/>
<dbReference type="Proteomes" id="UP000085678">
    <property type="component" value="Unplaced"/>
</dbReference>
<gene>
    <name evidence="3" type="primary">LOC106164293</name>
</gene>
<dbReference type="InParanoid" id="A0A1S3IHD3"/>
<keyword evidence="2" id="KW-1185">Reference proteome</keyword>
<evidence type="ECO:0000313" key="3">
    <source>
        <dbReference type="RefSeq" id="XP_013397622.1"/>
    </source>
</evidence>
<name>A0A1S3IHD3_LINAN</name>
<reference evidence="3" key="1">
    <citation type="submission" date="2025-08" db="UniProtKB">
        <authorList>
            <consortium name="RefSeq"/>
        </authorList>
    </citation>
    <scope>IDENTIFICATION</scope>
    <source>
        <tissue evidence="3">Gonads</tissue>
    </source>
</reference>
<sequence length="135" mass="14991">MGNRSSLRAKHDDERQPLASESAEDRVLPRPPRCDTEDFKIDIVPLPNRGVQVVVHDNRKSAPSNQPRDGDIVSLWSVMSNAGDGFLQVTNVKVDPDKDEYVVDMAGTLDADASNCQILVEVYLAEQFSCNFSEE</sequence>
<evidence type="ECO:0000313" key="2">
    <source>
        <dbReference type="Proteomes" id="UP000085678"/>
    </source>
</evidence>